<accession>A0A0G1YDU2</accession>
<evidence type="ECO:0000259" key="1">
    <source>
        <dbReference type="Pfam" id="PF13229"/>
    </source>
</evidence>
<dbReference type="InterPro" id="IPR006626">
    <property type="entry name" value="PbH1"/>
</dbReference>
<reference evidence="2 3" key="1">
    <citation type="journal article" date="2015" name="Nature">
        <title>rRNA introns, odd ribosomes, and small enigmatic genomes across a large radiation of phyla.</title>
        <authorList>
            <person name="Brown C.T."/>
            <person name="Hug L.A."/>
            <person name="Thomas B.C."/>
            <person name="Sharon I."/>
            <person name="Castelle C.J."/>
            <person name="Singh A."/>
            <person name="Wilkins M.J."/>
            <person name="Williams K.H."/>
            <person name="Banfield J.F."/>
        </authorList>
    </citation>
    <scope>NUCLEOTIDE SEQUENCE [LARGE SCALE GENOMIC DNA]</scope>
</reference>
<proteinExistence type="predicted"/>
<dbReference type="Proteomes" id="UP000034588">
    <property type="component" value="Unassembled WGS sequence"/>
</dbReference>
<name>A0A0G1YDU2_9BACT</name>
<dbReference type="InterPro" id="IPR039448">
    <property type="entry name" value="Beta_helix"/>
</dbReference>
<sequence length="474" mass="48583">VGEYAISDSYFDGNDHPNSAIHSSNSTSLHISNCTFTNVINAFIDISAAATKYNTLITGCRFITGSGCNYAVFIDSDIYGARIESCVVDGNGANLINGFVSSSAATAVIGCSIVDVDDTGISLSGNGCMISGCYVYSASVGAYIGNAGPPVASGGLIQNCLFDGCDTGGYLLASNSSICSCSALGAISVGFAIAAGSSNCFIDSCVIGSTAALVPSRAGVTLVGTCCSIRNCGFYALDDAGTAKKVINISGDGNQIVGNYVYNCACTVGGIDVTGNRTQICNNLIQDINDDNIRLNAGSSGSIVSGNQLHASSFPAVIGIQVVGCDACLISNNRLNGFTNTSINVDNCDFTHVIGNHVSTGARAISVSTGTYPLIEGNYTYNCTDYGIYTSSARPSIVGNMVFSCPAADLIQIEVSTATDGIFTNNSLWQVAGTLGDANLDAAAVADAWAGWKPYEGIAQALVNHNLMNALQNV</sequence>
<feature type="domain" description="Right handed beta helix" evidence="1">
    <location>
        <begin position="319"/>
        <end position="427"/>
    </location>
</feature>
<dbReference type="Gene3D" id="2.160.20.10">
    <property type="entry name" value="Single-stranded right-handed beta-helix, Pectin lyase-like"/>
    <property type="match status" value="2"/>
</dbReference>
<organism evidence="2 3">
    <name type="scientific">Candidatus Gottesmanbacteria bacterium GW2011_GWB1_49_7</name>
    <dbReference type="NCBI Taxonomy" id="1618448"/>
    <lineage>
        <taxon>Bacteria</taxon>
        <taxon>Candidatus Gottesmaniibacteriota</taxon>
    </lineage>
</organism>
<dbReference type="EMBL" id="LCQD01000005">
    <property type="protein sequence ID" value="KKW13107.1"/>
    <property type="molecule type" value="Genomic_DNA"/>
</dbReference>
<feature type="non-terminal residue" evidence="2">
    <location>
        <position position="1"/>
    </location>
</feature>
<dbReference type="InterPro" id="IPR011050">
    <property type="entry name" value="Pectin_lyase_fold/virulence"/>
</dbReference>
<evidence type="ECO:0000313" key="2">
    <source>
        <dbReference type="EMBL" id="KKW13107.1"/>
    </source>
</evidence>
<protein>
    <recommendedName>
        <fullName evidence="1">Right handed beta helix domain-containing protein</fullName>
    </recommendedName>
</protein>
<gene>
    <name evidence="2" type="ORF">UY48_C0005G0063</name>
</gene>
<dbReference type="Pfam" id="PF13229">
    <property type="entry name" value="Beta_helix"/>
    <property type="match status" value="1"/>
</dbReference>
<comment type="caution">
    <text evidence="2">The sequence shown here is derived from an EMBL/GenBank/DDBJ whole genome shotgun (WGS) entry which is preliminary data.</text>
</comment>
<evidence type="ECO:0000313" key="3">
    <source>
        <dbReference type="Proteomes" id="UP000034588"/>
    </source>
</evidence>
<dbReference type="AlphaFoldDB" id="A0A0G1YDU2"/>
<dbReference type="InterPro" id="IPR012334">
    <property type="entry name" value="Pectin_lyas_fold"/>
</dbReference>
<dbReference type="SUPFAM" id="SSF51126">
    <property type="entry name" value="Pectin lyase-like"/>
    <property type="match status" value="3"/>
</dbReference>
<dbReference type="SMART" id="SM00710">
    <property type="entry name" value="PbH1"/>
    <property type="match status" value="12"/>
</dbReference>